<comment type="caution">
    <text evidence="1">The sequence shown here is derived from an EMBL/GenBank/DDBJ whole genome shotgun (WGS) entry which is preliminary data.</text>
</comment>
<protein>
    <submittedName>
        <fullName evidence="1">Uncharacterized protein</fullName>
    </submittedName>
</protein>
<name>B1FJ76_9BURK</name>
<evidence type="ECO:0000313" key="1">
    <source>
        <dbReference type="EMBL" id="EDT02375.1"/>
    </source>
</evidence>
<sequence>MNIARAASAGSSIFINWRCINGISISVRPNAVRCAATCSDSFSARRISPAARTPFDSRDMLIMSAIW</sequence>
<proteinExistence type="predicted"/>
<organism evidence="1 2">
    <name type="scientific">Burkholderia ambifaria IOP40-10</name>
    <dbReference type="NCBI Taxonomy" id="396596"/>
    <lineage>
        <taxon>Bacteria</taxon>
        <taxon>Pseudomonadati</taxon>
        <taxon>Pseudomonadota</taxon>
        <taxon>Betaproteobacteria</taxon>
        <taxon>Burkholderiales</taxon>
        <taxon>Burkholderiaceae</taxon>
        <taxon>Burkholderia</taxon>
        <taxon>Burkholderia cepacia complex</taxon>
    </lineage>
</organism>
<dbReference type="EMBL" id="ABLC01000119">
    <property type="protein sequence ID" value="EDT02375.1"/>
    <property type="molecule type" value="Genomic_DNA"/>
</dbReference>
<accession>B1FJ76</accession>
<dbReference type="AlphaFoldDB" id="B1FJ76"/>
<gene>
    <name evidence="1" type="ORF">BamIOP4010DRAFT_4087</name>
</gene>
<dbReference type="Proteomes" id="UP000005463">
    <property type="component" value="Unassembled WGS sequence"/>
</dbReference>
<reference evidence="1 2" key="1">
    <citation type="submission" date="2008-03" db="EMBL/GenBank/DDBJ databases">
        <title>Sequencing of the draft genome and assembly of Burkholderia ambifaria IOP40-10.</title>
        <authorList>
            <consortium name="US DOE Joint Genome Institute (JGI-PGF)"/>
            <person name="Copeland A."/>
            <person name="Lucas S."/>
            <person name="Lapidus A."/>
            <person name="Glavina del Rio T."/>
            <person name="Dalin E."/>
            <person name="Tice H."/>
            <person name="Bruce D."/>
            <person name="Goodwin L."/>
            <person name="Pitluck S."/>
            <person name="Larimer F."/>
            <person name="Land M.L."/>
            <person name="Hauser L."/>
            <person name="Tiedje J."/>
            <person name="Richardson P."/>
        </authorList>
    </citation>
    <scope>NUCLEOTIDE SEQUENCE [LARGE SCALE GENOMIC DNA]</scope>
    <source>
        <strain evidence="1 2">IOP40-10</strain>
    </source>
</reference>
<evidence type="ECO:0000313" key="2">
    <source>
        <dbReference type="Proteomes" id="UP000005463"/>
    </source>
</evidence>